<dbReference type="EMBL" id="MU854381">
    <property type="protein sequence ID" value="KAK4040231.1"/>
    <property type="molecule type" value="Genomic_DNA"/>
</dbReference>
<dbReference type="InterPro" id="IPR020846">
    <property type="entry name" value="MFS_dom"/>
</dbReference>
<proteinExistence type="predicted"/>
<dbReference type="CDD" id="cd17502">
    <property type="entry name" value="MFS_Azr1_MDR_like"/>
    <property type="match status" value="1"/>
</dbReference>
<evidence type="ECO:0000256" key="6">
    <source>
        <dbReference type="SAM" id="MobiDB-lite"/>
    </source>
</evidence>
<gene>
    <name evidence="9" type="ORF">C8A01DRAFT_15866</name>
</gene>
<feature type="transmembrane region" description="Helical" evidence="7">
    <location>
        <begin position="399"/>
        <end position="418"/>
    </location>
</feature>
<comment type="subcellular location">
    <subcellularLocation>
        <location evidence="1">Membrane</location>
        <topology evidence="1">Multi-pass membrane protein</topology>
    </subcellularLocation>
</comment>
<dbReference type="AlphaFoldDB" id="A0AAN6PJE6"/>
<dbReference type="PANTHER" id="PTHR23501">
    <property type="entry name" value="MAJOR FACILITATOR SUPERFAMILY"/>
    <property type="match status" value="1"/>
</dbReference>
<dbReference type="PROSITE" id="PS50850">
    <property type="entry name" value="MFS"/>
    <property type="match status" value="1"/>
</dbReference>
<organism evidence="9 10">
    <name type="scientific">Parachaetomium inaequale</name>
    <dbReference type="NCBI Taxonomy" id="2588326"/>
    <lineage>
        <taxon>Eukaryota</taxon>
        <taxon>Fungi</taxon>
        <taxon>Dikarya</taxon>
        <taxon>Ascomycota</taxon>
        <taxon>Pezizomycotina</taxon>
        <taxon>Sordariomycetes</taxon>
        <taxon>Sordariomycetidae</taxon>
        <taxon>Sordariales</taxon>
        <taxon>Chaetomiaceae</taxon>
        <taxon>Parachaetomium</taxon>
    </lineage>
</organism>
<feature type="region of interest" description="Disordered" evidence="6">
    <location>
        <begin position="1"/>
        <end position="47"/>
    </location>
</feature>
<sequence>MTRPALGRGSTEDKAPPPPDATDEKADIEPPGLKDKAADSGSQGLSKVDDSLPTTTITDSPLSTVKLLAILASLVLSIFLFAIDMTIVTNAIPHITSVFHSLSHVTWYGSAFFLSTAPFQSAWGKVFRHFDLKLAFLCSILIFELGNLIAGVAQNSPTLIAGRAVSGMGGAGIITGSFTIIAFVAPPGRTPTCMAILGVTFGCASVLGPLLGGIFTEKLSWRWCFYINLALGAVAAGLIILVFKTPAAAAPPKGVALGEKLLQLDSLGLVVIIGASTCFLLAMQLGSETGAWSQPATVGLLVAFSLLVVLFVLVEWFQCERAMVQFRILKQWRVLGNIICIFFVAAVHLPLLYILPIYFQAVTDVSAAESGYRTIPLILGVSSFTIISNTSMPKVHWTVWLIAGPLVMTAGVACLYTLGVGTPLAKALGFQVLTGAGIGLVLQVPMVANQKLAAPSDIAVVTGTTLFFEATGALLFTAAVEATFVNGLVSCLAEEAPWISAHQVIEAGATGFRQRFGADSAMVLTCYMKGLRTTMVVELVCSGIASLVACVVGLSVLLGYWRGRKREQTGLT</sequence>
<dbReference type="Proteomes" id="UP001303115">
    <property type="component" value="Unassembled WGS sequence"/>
</dbReference>
<feature type="transmembrane region" description="Helical" evidence="7">
    <location>
        <begin position="298"/>
        <end position="317"/>
    </location>
</feature>
<dbReference type="InterPro" id="IPR011701">
    <property type="entry name" value="MFS"/>
</dbReference>
<feature type="transmembrane region" description="Helical" evidence="7">
    <location>
        <begin position="458"/>
        <end position="480"/>
    </location>
</feature>
<keyword evidence="2" id="KW-0813">Transport</keyword>
<dbReference type="GO" id="GO:0005886">
    <property type="term" value="C:plasma membrane"/>
    <property type="evidence" value="ECO:0007669"/>
    <property type="project" value="TreeGrafter"/>
</dbReference>
<dbReference type="Pfam" id="PF07690">
    <property type="entry name" value="MFS_1"/>
    <property type="match status" value="1"/>
</dbReference>
<evidence type="ECO:0000256" key="3">
    <source>
        <dbReference type="ARBA" id="ARBA00022692"/>
    </source>
</evidence>
<feature type="transmembrane region" description="Helical" evidence="7">
    <location>
        <begin position="264"/>
        <end position="286"/>
    </location>
</feature>
<keyword evidence="10" id="KW-1185">Reference proteome</keyword>
<feature type="compositionally biased region" description="Basic and acidic residues" evidence="6">
    <location>
        <begin position="22"/>
        <end position="38"/>
    </location>
</feature>
<keyword evidence="3 7" id="KW-0812">Transmembrane</keyword>
<evidence type="ECO:0000256" key="5">
    <source>
        <dbReference type="ARBA" id="ARBA00023136"/>
    </source>
</evidence>
<feature type="transmembrane region" description="Helical" evidence="7">
    <location>
        <begin position="67"/>
        <end position="87"/>
    </location>
</feature>
<dbReference type="Gene3D" id="1.20.1250.20">
    <property type="entry name" value="MFS general substrate transporter like domains"/>
    <property type="match status" value="1"/>
</dbReference>
<evidence type="ECO:0000313" key="10">
    <source>
        <dbReference type="Proteomes" id="UP001303115"/>
    </source>
</evidence>
<feature type="transmembrane region" description="Helical" evidence="7">
    <location>
        <begin position="424"/>
        <end position="446"/>
    </location>
</feature>
<reference evidence="10" key="1">
    <citation type="journal article" date="2023" name="Mol. Phylogenet. Evol.">
        <title>Genome-scale phylogeny and comparative genomics of the fungal order Sordariales.</title>
        <authorList>
            <person name="Hensen N."/>
            <person name="Bonometti L."/>
            <person name="Westerberg I."/>
            <person name="Brannstrom I.O."/>
            <person name="Guillou S."/>
            <person name="Cros-Aarteil S."/>
            <person name="Calhoun S."/>
            <person name="Haridas S."/>
            <person name="Kuo A."/>
            <person name="Mondo S."/>
            <person name="Pangilinan J."/>
            <person name="Riley R."/>
            <person name="LaButti K."/>
            <person name="Andreopoulos B."/>
            <person name="Lipzen A."/>
            <person name="Chen C."/>
            <person name="Yan M."/>
            <person name="Daum C."/>
            <person name="Ng V."/>
            <person name="Clum A."/>
            <person name="Steindorff A."/>
            <person name="Ohm R.A."/>
            <person name="Martin F."/>
            <person name="Silar P."/>
            <person name="Natvig D.O."/>
            <person name="Lalanne C."/>
            <person name="Gautier V."/>
            <person name="Ament-Velasquez S.L."/>
            <person name="Kruys A."/>
            <person name="Hutchinson M.I."/>
            <person name="Powell A.J."/>
            <person name="Barry K."/>
            <person name="Miller A.N."/>
            <person name="Grigoriev I.V."/>
            <person name="Debuchy R."/>
            <person name="Gladieux P."/>
            <person name="Hiltunen Thoren M."/>
            <person name="Johannesson H."/>
        </authorList>
    </citation>
    <scope>NUCLEOTIDE SEQUENCE [LARGE SCALE GENOMIC DNA]</scope>
    <source>
        <strain evidence="10">CBS 284.82</strain>
    </source>
</reference>
<dbReference type="PANTHER" id="PTHR23501:SF177">
    <property type="entry name" value="MAJOR FACILITATOR SUPERFAMILY (MFS) PROFILE DOMAIN-CONTAINING PROTEIN-RELATED"/>
    <property type="match status" value="1"/>
</dbReference>
<feature type="transmembrane region" description="Helical" evidence="7">
    <location>
        <begin position="134"/>
        <end position="153"/>
    </location>
</feature>
<evidence type="ECO:0000313" key="9">
    <source>
        <dbReference type="EMBL" id="KAK4040231.1"/>
    </source>
</evidence>
<evidence type="ECO:0000256" key="2">
    <source>
        <dbReference type="ARBA" id="ARBA00022448"/>
    </source>
</evidence>
<feature type="transmembrane region" description="Helical" evidence="7">
    <location>
        <begin position="165"/>
        <end position="185"/>
    </location>
</feature>
<dbReference type="SUPFAM" id="SSF103473">
    <property type="entry name" value="MFS general substrate transporter"/>
    <property type="match status" value="1"/>
</dbReference>
<feature type="transmembrane region" description="Helical" evidence="7">
    <location>
        <begin position="338"/>
        <end position="359"/>
    </location>
</feature>
<evidence type="ECO:0000256" key="4">
    <source>
        <dbReference type="ARBA" id="ARBA00022989"/>
    </source>
</evidence>
<feature type="transmembrane region" description="Helical" evidence="7">
    <location>
        <begin position="537"/>
        <end position="561"/>
    </location>
</feature>
<feature type="transmembrane region" description="Helical" evidence="7">
    <location>
        <begin position="220"/>
        <end position="243"/>
    </location>
</feature>
<evidence type="ECO:0000256" key="1">
    <source>
        <dbReference type="ARBA" id="ARBA00004141"/>
    </source>
</evidence>
<dbReference type="InterPro" id="IPR036259">
    <property type="entry name" value="MFS_trans_sf"/>
</dbReference>
<feature type="domain" description="Major facilitator superfamily (MFS) profile" evidence="8">
    <location>
        <begin position="70"/>
        <end position="572"/>
    </location>
</feature>
<feature type="transmembrane region" description="Helical" evidence="7">
    <location>
        <begin position="107"/>
        <end position="127"/>
    </location>
</feature>
<keyword evidence="5 7" id="KW-0472">Membrane</keyword>
<comment type="caution">
    <text evidence="9">The sequence shown here is derived from an EMBL/GenBank/DDBJ whole genome shotgun (WGS) entry which is preliminary data.</text>
</comment>
<keyword evidence="4 7" id="KW-1133">Transmembrane helix</keyword>
<dbReference type="GO" id="GO:0022857">
    <property type="term" value="F:transmembrane transporter activity"/>
    <property type="evidence" value="ECO:0007669"/>
    <property type="project" value="InterPro"/>
</dbReference>
<accession>A0AAN6PJE6</accession>
<protein>
    <submittedName>
        <fullName evidence="9">Major facilitator superfamily domain-containing protein</fullName>
    </submittedName>
</protein>
<name>A0AAN6PJE6_9PEZI</name>
<evidence type="ECO:0000256" key="7">
    <source>
        <dbReference type="SAM" id="Phobius"/>
    </source>
</evidence>
<evidence type="ECO:0000259" key="8">
    <source>
        <dbReference type="PROSITE" id="PS50850"/>
    </source>
</evidence>
<feature type="transmembrane region" description="Helical" evidence="7">
    <location>
        <begin position="192"/>
        <end position="214"/>
    </location>
</feature>